<dbReference type="GO" id="GO:0005634">
    <property type="term" value="C:nucleus"/>
    <property type="evidence" value="ECO:0007669"/>
    <property type="project" value="UniProtKB-SubCell"/>
</dbReference>
<proteinExistence type="predicted"/>
<dbReference type="PROSITE" id="PS50090">
    <property type="entry name" value="MYB_LIKE"/>
    <property type="match status" value="1"/>
</dbReference>
<reference evidence="7" key="1">
    <citation type="submission" date="2021-01" db="EMBL/GenBank/DDBJ databases">
        <authorList>
            <person name="Corre E."/>
            <person name="Pelletier E."/>
            <person name="Niang G."/>
            <person name="Scheremetjew M."/>
            <person name="Finn R."/>
            <person name="Kale V."/>
            <person name="Holt S."/>
            <person name="Cochrane G."/>
            <person name="Meng A."/>
            <person name="Brown T."/>
            <person name="Cohen L."/>
        </authorList>
    </citation>
    <scope>NUCLEOTIDE SEQUENCE</scope>
    <source>
        <strain evidence="7">B650</strain>
    </source>
</reference>
<evidence type="ECO:0008006" key="8">
    <source>
        <dbReference type="Google" id="ProtNLM"/>
    </source>
</evidence>
<feature type="region of interest" description="Disordered" evidence="4">
    <location>
        <begin position="273"/>
        <end position="306"/>
    </location>
</feature>
<evidence type="ECO:0000313" key="7">
    <source>
        <dbReference type="EMBL" id="CAD9606228.1"/>
    </source>
</evidence>
<comment type="subcellular location">
    <subcellularLocation>
        <location evidence="1">Nucleus</location>
    </subcellularLocation>
</comment>
<dbReference type="PANTHER" id="PTHR46267:SF15">
    <property type="entry name" value="WINGED HELIX-TURN-HELIX TRANSCRIPTION REPRESSOR DNA-BINDING PROTEIN-RELATED"/>
    <property type="match status" value="1"/>
</dbReference>
<evidence type="ECO:0000256" key="1">
    <source>
        <dbReference type="ARBA" id="ARBA00004123"/>
    </source>
</evidence>
<feature type="region of interest" description="Disordered" evidence="4">
    <location>
        <begin position="1"/>
        <end position="29"/>
    </location>
</feature>
<dbReference type="SUPFAM" id="SSF46689">
    <property type="entry name" value="Homeodomain-like"/>
    <property type="match status" value="1"/>
</dbReference>
<evidence type="ECO:0000256" key="3">
    <source>
        <dbReference type="ARBA" id="ARBA00023242"/>
    </source>
</evidence>
<dbReference type="InterPro" id="IPR009057">
    <property type="entry name" value="Homeodomain-like_sf"/>
</dbReference>
<dbReference type="InterPro" id="IPR001005">
    <property type="entry name" value="SANT/Myb"/>
</dbReference>
<feature type="compositionally biased region" description="Polar residues" evidence="4">
    <location>
        <begin position="336"/>
        <end position="355"/>
    </location>
</feature>
<dbReference type="InterPro" id="IPR044597">
    <property type="entry name" value="SMH1-6"/>
</dbReference>
<dbReference type="Gene3D" id="1.10.10.60">
    <property type="entry name" value="Homeodomain-like"/>
    <property type="match status" value="1"/>
</dbReference>
<feature type="region of interest" description="Disordered" evidence="4">
    <location>
        <begin position="334"/>
        <end position="395"/>
    </location>
</feature>
<dbReference type="CDD" id="cd11660">
    <property type="entry name" value="SANT_TRF"/>
    <property type="match status" value="1"/>
</dbReference>
<feature type="domain" description="Myb-like" evidence="5">
    <location>
        <begin position="19"/>
        <end position="76"/>
    </location>
</feature>
<protein>
    <recommendedName>
        <fullName evidence="8">Myb-like domain-containing protein</fullName>
    </recommendedName>
</protein>
<evidence type="ECO:0000256" key="4">
    <source>
        <dbReference type="SAM" id="MobiDB-lite"/>
    </source>
</evidence>
<organism evidence="7">
    <name type="scientific">Leptocylindrus danicus</name>
    <dbReference type="NCBI Taxonomy" id="163516"/>
    <lineage>
        <taxon>Eukaryota</taxon>
        <taxon>Sar</taxon>
        <taxon>Stramenopiles</taxon>
        <taxon>Ochrophyta</taxon>
        <taxon>Bacillariophyta</taxon>
        <taxon>Coscinodiscophyceae</taxon>
        <taxon>Chaetocerotophycidae</taxon>
        <taxon>Leptocylindrales</taxon>
        <taxon>Leptocylindraceae</taxon>
        <taxon>Leptocylindrus</taxon>
    </lineage>
</organism>
<feature type="domain" description="HTH myb-type" evidence="6">
    <location>
        <begin position="22"/>
        <end position="80"/>
    </location>
</feature>
<evidence type="ECO:0000259" key="5">
    <source>
        <dbReference type="PROSITE" id="PS50090"/>
    </source>
</evidence>
<accession>A0A7S2LH15</accession>
<dbReference type="InterPro" id="IPR017930">
    <property type="entry name" value="Myb_dom"/>
</dbReference>
<evidence type="ECO:0000256" key="2">
    <source>
        <dbReference type="ARBA" id="ARBA00023125"/>
    </source>
</evidence>
<dbReference type="GO" id="GO:0003691">
    <property type="term" value="F:double-stranded telomeric DNA binding"/>
    <property type="evidence" value="ECO:0007669"/>
    <property type="project" value="InterPro"/>
</dbReference>
<evidence type="ECO:0000259" key="6">
    <source>
        <dbReference type="PROSITE" id="PS51294"/>
    </source>
</evidence>
<sequence length="395" mass="44179">MDTEDQSKQTAVKISNKVGGQKQRKPWTKQQEQALVAAVKKYGEGRWAVMLSDFDLSHEFRGRTGVQLKDKWRNIKEKMLRESQEDHDVAAAIPFARGGGISETAQKKMHAASRYSRGTCTENKKLPTSVTSEEAFAAEQKEPIDQRKMKSFPCSPVEKRRTISIEVLGEEDETFDFSNNQGSPVIEDMGGGIFLKFEKDSPLGARNKKKEKKKRKKVVLPVQFAKLPRIEQELKSLVSDLAECATVLPMQKLHEKCQRLHISLQETLKDVYIPQPEDNSSSSIAEQKGQGGNNDVDPRRSGAANQVALSESAGFELGGHRLIEDPANIAKDNEVGVSTESQPQLRSTTISTAVVNQPEPKTRAQKKAAAEAEAENQGHEQKKNRRGKRERRRSY</sequence>
<dbReference type="SMART" id="SM00717">
    <property type="entry name" value="SANT"/>
    <property type="match status" value="1"/>
</dbReference>
<dbReference type="PROSITE" id="PS51294">
    <property type="entry name" value="HTH_MYB"/>
    <property type="match status" value="1"/>
</dbReference>
<feature type="compositionally biased region" description="Basic residues" evidence="4">
    <location>
        <begin position="382"/>
        <end position="395"/>
    </location>
</feature>
<name>A0A7S2LH15_9STRA</name>
<gene>
    <name evidence="7" type="ORF">LDAN0321_LOCUS18383</name>
</gene>
<dbReference type="PANTHER" id="PTHR46267">
    <property type="entry name" value="SINGLE MYB HISTONE 4"/>
    <property type="match status" value="1"/>
</dbReference>
<keyword evidence="2" id="KW-0238">DNA-binding</keyword>
<dbReference type="AlphaFoldDB" id="A0A7S2LH15"/>
<keyword evidence="3" id="KW-0539">Nucleus</keyword>
<dbReference type="Pfam" id="PF00249">
    <property type="entry name" value="Myb_DNA-binding"/>
    <property type="match status" value="1"/>
</dbReference>
<dbReference type="EMBL" id="HBGY01029610">
    <property type="protein sequence ID" value="CAD9606228.1"/>
    <property type="molecule type" value="Transcribed_RNA"/>
</dbReference>